<feature type="non-terminal residue" evidence="1">
    <location>
        <position position="127"/>
    </location>
</feature>
<evidence type="ECO:0000313" key="1">
    <source>
        <dbReference type="EMBL" id="JAS86469.1"/>
    </source>
</evidence>
<reference evidence="1" key="1">
    <citation type="submission" date="2015-11" db="EMBL/GenBank/DDBJ databases">
        <title>De novo transcriptome assembly of four potential Pierce s Disease insect vectors from Arizona vineyards.</title>
        <authorList>
            <person name="Tassone E.E."/>
        </authorList>
    </citation>
    <scope>NUCLEOTIDE SEQUENCE</scope>
</reference>
<dbReference type="EMBL" id="GECU01021237">
    <property type="protein sequence ID" value="JAS86469.1"/>
    <property type="molecule type" value="Transcribed_RNA"/>
</dbReference>
<organism evidence="1">
    <name type="scientific">Homalodisca liturata</name>
    <dbReference type="NCBI Taxonomy" id="320908"/>
    <lineage>
        <taxon>Eukaryota</taxon>
        <taxon>Metazoa</taxon>
        <taxon>Ecdysozoa</taxon>
        <taxon>Arthropoda</taxon>
        <taxon>Hexapoda</taxon>
        <taxon>Insecta</taxon>
        <taxon>Pterygota</taxon>
        <taxon>Neoptera</taxon>
        <taxon>Paraneoptera</taxon>
        <taxon>Hemiptera</taxon>
        <taxon>Auchenorrhyncha</taxon>
        <taxon>Membracoidea</taxon>
        <taxon>Cicadellidae</taxon>
        <taxon>Cicadellinae</taxon>
        <taxon>Proconiini</taxon>
        <taxon>Homalodisca</taxon>
    </lineage>
</organism>
<proteinExistence type="predicted"/>
<name>A0A1B6IHS4_9HEMI</name>
<dbReference type="AlphaFoldDB" id="A0A1B6IHS4"/>
<accession>A0A1B6IHS4</accession>
<sequence length="127" mass="14933">NSRFREIQDKLFVPRLIHRAVEQKNYEFLHMASLDHPAKIQHLFRRYLNGDILAEDAEESPDAFRLFCSYVDFAGPAEFSTESYRMNIVLEERGIARPLQRRVLRELEAGAVSRDLLLYIIFVFDSI</sequence>
<gene>
    <name evidence="1" type="ORF">g.58719</name>
</gene>
<protein>
    <submittedName>
        <fullName evidence="1">Uncharacterized protein</fullName>
    </submittedName>
</protein>
<feature type="non-terminal residue" evidence="1">
    <location>
        <position position="1"/>
    </location>
</feature>